<organism evidence="2 3">
    <name type="scientific">Plectosphaerella plurivora</name>
    <dbReference type="NCBI Taxonomy" id="936078"/>
    <lineage>
        <taxon>Eukaryota</taxon>
        <taxon>Fungi</taxon>
        <taxon>Dikarya</taxon>
        <taxon>Ascomycota</taxon>
        <taxon>Pezizomycotina</taxon>
        <taxon>Sordariomycetes</taxon>
        <taxon>Hypocreomycetidae</taxon>
        <taxon>Glomerellales</taxon>
        <taxon>Plectosphaerellaceae</taxon>
        <taxon>Plectosphaerella</taxon>
    </lineage>
</organism>
<name>A0A9P8V679_9PEZI</name>
<feature type="region of interest" description="Disordered" evidence="1">
    <location>
        <begin position="1"/>
        <end position="21"/>
    </location>
</feature>
<gene>
    <name evidence="2" type="ORF">F5X68DRAFT_192991</name>
</gene>
<evidence type="ECO:0000256" key="1">
    <source>
        <dbReference type="SAM" id="MobiDB-lite"/>
    </source>
</evidence>
<sequence length="254" mass="27971">MATTAGSTTANVETEGNTHAPILDGQLDIAKRSDGQAMKVEADGRRPFQKVQMWCGPKRTTTVEKYEPTKDGPAVHNPGTILPGPMELVASDATIEFLEVGIVIGEEPLRYAATLPGRPRRKKNEDIETMARDPTALRAFIPIRQYIPDQAKYYVGCRLTGGRLHPRMIVTSAIFFYAEFWEGVDDKAAKVAKRSAVNTACKHHAAVFKTAAPDNNAQVISLDSQLELFQETGDESILDAMIDSINKKRKRVDS</sequence>
<evidence type="ECO:0000313" key="2">
    <source>
        <dbReference type="EMBL" id="KAH6679913.1"/>
    </source>
</evidence>
<dbReference type="EMBL" id="JAGSXJ010000020">
    <property type="protein sequence ID" value="KAH6679913.1"/>
    <property type="molecule type" value="Genomic_DNA"/>
</dbReference>
<dbReference type="AlphaFoldDB" id="A0A9P8V679"/>
<proteinExistence type="predicted"/>
<dbReference type="Proteomes" id="UP000770015">
    <property type="component" value="Unassembled WGS sequence"/>
</dbReference>
<protein>
    <submittedName>
        <fullName evidence="2">Uncharacterized protein</fullName>
    </submittedName>
</protein>
<accession>A0A9P8V679</accession>
<feature type="compositionally biased region" description="Polar residues" evidence="1">
    <location>
        <begin position="1"/>
        <end position="17"/>
    </location>
</feature>
<keyword evidence="3" id="KW-1185">Reference proteome</keyword>
<comment type="caution">
    <text evidence="2">The sequence shown here is derived from an EMBL/GenBank/DDBJ whole genome shotgun (WGS) entry which is preliminary data.</text>
</comment>
<evidence type="ECO:0000313" key="3">
    <source>
        <dbReference type="Proteomes" id="UP000770015"/>
    </source>
</evidence>
<reference evidence="2" key="1">
    <citation type="journal article" date="2021" name="Nat. Commun.">
        <title>Genetic determinants of endophytism in the Arabidopsis root mycobiome.</title>
        <authorList>
            <person name="Mesny F."/>
            <person name="Miyauchi S."/>
            <person name="Thiergart T."/>
            <person name="Pickel B."/>
            <person name="Atanasova L."/>
            <person name="Karlsson M."/>
            <person name="Huettel B."/>
            <person name="Barry K.W."/>
            <person name="Haridas S."/>
            <person name="Chen C."/>
            <person name="Bauer D."/>
            <person name="Andreopoulos W."/>
            <person name="Pangilinan J."/>
            <person name="LaButti K."/>
            <person name="Riley R."/>
            <person name="Lipzen A."/>
            <person name="Clum A."/>
            <person name="Drula E."/>
            <person name="Henrissat B."/>
            <person name="Kohler A."/>
            <person name="Grigoriev I.V."/>
            <person name="Martin F.M."/>
            <person name="Hacquard S."/>
        </authorList>
    </citation>
    <scope>NUCLEOTIDE SEQUENCE</scope>
    <source>
        <strain evidence="2">MPI-SDFR-AT-0117</strain>
    </source>
</reference>
<dbReference type="OrthoDB" id="5098731at2759"/>